<dbReference type="GeneTree" id="ENSGT00390000011619"/>
<feature type="compositionally biased region" description="Basic and acidic residues" evidence="1">
    <location>
        <begin position="1"/>
        <end position="14"/>
    </location>
</feature>
<reference evidence="2" key="3">
    <citation type="submission" date="2025-09" db="UniProtKB">
        <authorList>
            <consortium name="Ensembl"/>
        </authorList>
    </citation>
    <scope>IDENTIFICATION</scope>
    <source>
        <strain evidence="2">broiler</strain>
    </source>
</reference>
<dbReference type="AlphaFoldDB" id="A0A3Q3A630"/>
<dbReference type="VEuPathDB" id="HostDB:geneid_420402"/>
<keyword evidence="3" id="KW-1185">Reference proteome</keyword>
<feature type="region of interest" description="Disordered" evidence="1">
    <location>
        <begin position="1"/>
        <end position="38"/>
    </location>
</feature>
<dbReference type="Reactome" id="R-GGA-72163">
    <property type="pathway name" value="mRNA Splicing - Major Pathway"/>
</dbReference>
<dbReference type="STRING" id="9031.ENSGALP00000065805"/>
<evidence type="ECO:0000313" key="2">
    <source>
        <dbReference type="Ensembl" id="ENSGALP00010038642.1"/>
    </source>
</evidence>
<gene>
    <name evidence="2" type="primary">CCDC12</name>
</gene>
<dbReference type="Ensembl" id="ENSGALT00010062492.1">
    <property type="protein sequence ID" value="ENSGALP00010038642.1"/>
    <property type="gene ID" value="ENSGALG00010025606.1"/>
</dbReference>
<feature type="compositionally biased region" description="Basic and acidic residues" evidence="1">
    <location>
        <begin position="59"/>
        <end position="68"/>
    </location>
</feature>
<protein>
    <submittedName>
        <fullName evidence="2">Coiled-coil domain containing 12</fullName>
    </submittedName>
</protein>
<proteinExistence type="evidence at protein level"/>
<feature type="region of interest" description="Disordered" evidence="1">
    <location>
        <begin position="50"/>
        <end position="75"/>
    </location>
</feature>
<evidence type="ECO:0007829" key="4">
    <source>
        <dbReference type="PeptideAtlas" id="A0A3Q3A630"/>
    </source>
</evidence>
<sequence>MRAEVGGDGGRDKMAAPGGESVEDEEAEPVLGRLEEEARRRQERLRALRQRALQNKNSGEPEAKQFKGDEEEETVRHRGMKRTLWLAYSRVLQGDGDALRGTWRTDALQIPLSWRAIYGIIESEVGRDLWRSSSPTPLNISRGDTATPLGILFQGSVILKVKSSFSCLCGTFSVPICARCALVLLVGTTEKSLVPPLGLHTSDADKH</sequence>
<reference evidence="2" key="1">
    <citation type="submission" date="2020-11" db="EMBL/GenBank/DDBJ databases">
        <title>Gallus gallus (Chicken) genome, bGalGal1, GRCg7b, maternal haplotype autosomes + Z &amp; W.</title>
        <authorList>
            <person name="Warren W."/>
            <person name="Formenti G."/>
            <person name="Fedrigo O."/>
            <person name="Haase B."/>
            <person name="Mountcastle J."/>
            <person name="Balacco J."/>
            <person name="Tracey A."/>
            <person name="Schneider V."/>
            <person name="Okimoto R."/>
            <person name="Cheng H."/>
            <person name="Hawken R."/>
            <person name="Howe K."/>
            <person name="Jarvis E.D."/>
        </authorList>
    </citation>
    <scope>NUCLEOTIDE SEQUENCE [LARGE SCALE GENOMIC DNA]</scope>
    <source>
        <strain evidence="2">Broiler</strain>
    </source>
</reference>
<dbReference type="InParanoid" id="A0A3Q3A630"/>
<evidence type="ECO:0000256" key="1">
    <source>
        <dbReference type="SAM" id="MobiDB-lite"/>
    </source>
</evidence>
<dbReference type="Bgee" id="ENSGALG00000005487">
    <property type="expression patterns" value="Expressed in ovary and 13 other cell types or tissues"/>
</dbReference>
<organism evidence="2 3">
    <name type="scientific">Gallus gallus</name>
    <name type="common">Chicken</name>
    <dbReference type="NCBI Taxonomy" id="9031"/>
    <lineage>
        <taxon>Eukaryota</taxon>
        <taxon>Metazoa</taxon>
        <taxon>Chordata</taxon>
        <taxon>Craniata</taxon>
        <taxon>Vertebrata</taxon>
        <taxon>Euteleostomi</taxon>
        <taxon>Archelosauria</taxon>
        <taxon>Archosauria</taxon>
        <taxon>Dinosauria</taxon>
        <taxon>Saurischia</taxon>
        <taxon>Theropoda</taxon>
        <taxon>Coelurosauria</taxon>
        <taxon>Aves</taxon>
        <taxon>Neognathae</taxon>
        <taxon>Galloanserae</taxon>
        <taxon>Galliformes</taxon>
        <taxon>Phasianidae</taxon>
        <taxon>Phasianinae</taxon>
        <taxon>Gallus</taxon>
    </lineage>
</organism>
<accession>A0A3Q3A630</accession>
<keyword evidence="4" id="KW-1267">Proteomics identification</keyword>
<name>A0A3Q3A630_CHICK</name>
<reference evidence="2" key="2">
    <citation type="submission" date="2025-08" db="UniProtKB">
        <authorList>
            <consortium name="Ensembl"/>
        </authorList>
    </citation>
    <scope>IDENTIFICATION</scope>
    <source>
        <strain evidence="2">broiler</strain>
    </source>
</reference>
<dbReference type="OrthoDB" id="10261348at2759"/>
<evidence type="ECO:0000313" key="3">
    <source>
        <dbReference type="Proteomes" id="UP000000539"/>
    </source>
</evidence>
<dbReference type="Proteomes" id="UP000000539">
    <property type="component" value="Chromosome 2"/>
</dbReference>